<sequence>GHYALWGQNVHHHDISLNNLMVYKTSDGRYIGTLIEFDFSSSPSGQEHTGIVPFMAIELLMHEAIEGQVKHLYRHNTESFIWVLTWVCLHYQEGLL</sequence>
<feature type="domain" description="Protein kinase" evidence="1">
    <location>
        <begin position="1"/>
        <end position="96"/>
    </location>
</feature>
<reference evidence="3" key="2">
    <citation type="submission" date="2015-01" db="EMBL/GenBank/DDBJ databases">
        <title>Evolutionary Origins and Diversification of the Mycorrhizal Mutualists.</title>
        <authorList>
            <consortium name="DOE Joint Genome Institute"/>
            <consortium name="Mycorrhizal Genomics Consortium"/>
            <person name="Kohler A."/>
            <person name="Kuo A."/>
            <person name="Nagy L.G."/>
            <person name="Floudas D."/>
            <person name="Copeland A."/>
            <person name="Barry K.W."/>
            <person name="Cichocki N."/>
            <person name="Veneault-Fourrey C."/>
            <person name="LaButti K."/>
            <person name="Lindquist E.A."/>
            <person name="Lipzen A."/>
            <person name="Lundell T."/>
            <person name="Morin E."/>
            <person name="Murat C."/>
            <person name="Riley R."/>
            <person name="Ohm R."/>
            <person name="Sun H."/>
            <person name="Tunlid A."/>
            <person name="Henrissat B."/>
            <person name="Grigoriev I.V."/>
            <person name="Hibbett D.S."/>
            <person name="Martin F."/>
        </authorList>
    </citation>
    <scope>NUCLEOTIDE SEQUENCE [LARGE SCALE GENOMIC DNA]</scope>
    <source>
        <strain evidence="3">UH-Slu-Lm8-n1</strain>
    </source>
</reference>
<dbReference type="EMBL" id="KN835283">
    <property type="protein sequence ID" value="KIK40977.1"/>
    <property type="molecule type" value="Genomic_DNA"/>
</dbReference>
<evidence type="ECO:0000313" key="3">
    <source>
        <dbReference type="Proteomes" id="UP000054485"/>
    </source>
</evidence>
<gene>
    <name evidence="2" type="ORF">CY34DRAFT_27346</name>
</gene>
<evidence type="ECO:0000313" key="2">
    <source>
        <dbReference type="EMBL" id="KIK40977.1"/>
    </source>
</evidence>
<dbReference type="InterPro" id="IPR000719">
    <property type="entry name" value="Prot_kinase_dom"/>
</dbReference>
<feature type="non-terminal residue" evidence="2">
    <location>
        <position position="96"/>
    </location>
</feature>
<dbReference type="SUPFAM" id="SSF56112">
    <property type="entry name" value="Protein kinase-like (PK-like)"/>
    <property type="match status" value="1"/>
</dbReference>
<name>A0A0D0B3E2_9AGAM</name>
<proteinExistence type="predicted"/>
<evidence type="ECO:0000259" key="1">
    <source>
        <dbReference type="PROSITE" id="PS50011"/>
    </source>
</evidence>
<organism evidence="2 3">
    <name type="scientific">Suillus luteus UH-Slu-Lm8-n1</name>
    <dbReference type="NCBI Taxonomy" id="930992"/>
    <lineage>
        <taxon>Eukaryota</taxon>
        <taxon>Fungi</taxon>
        <taxon>Dikarya</taxon>
        <taxon>Basidiomycota</taxon>
        <taxon>Agaricomycotina</taxon>
        <taxon>Agaricomycetes</taxon>
        <taxon>Agaricomycetidae</taxon>
        <taxon>Boletales</taxon>
        <taxon>Suillineae</taxon>
        <taxon>Suillaceae</taxon>
        <taxon>Suillus</taxon>
    </lineage>
</organism>
<dbReference type="GO" id="GO:0004672">
    <property type="term" value="F:protein kinase activity"/>
    <property type="evidence" value="ECO:0007669"/>
    <property type="project" value="InterPro"/>
</dbReference>
<keyword evidence="3" id="KW-1185">Reference proteome</keyword>
<dbReference type="AlphaFoldDB" id="A0A0D0B3E2"/>
<accession>A0A0D0B3E2</accession>
<dbReference type="PANTHER" id="PTHR38248:SF2">
    <property type="entry name" value="FUNK1 11"/>
    <property type="match status" value="1"/>
</dbReference>
<dbReference type="HOGENOM" id="CLU_138921_2_1_1"/>
<dbReference type="GO" id="GO:0005524">
    <property type="term" value="F:ATP binding"/>
    <property type="evidence" value="ECO:0007669"/>
    <property type="project" value="InterPro"/>
</dbReference>
<reference evidence="2 3" key="1">
    <citation type="submission" date="2014-04" db="EMBL/GenBank/DDBJ databases">
        <authorList>
            <consortium name="DOE Joint Genome Institute"/>
            <person name="Kuo A."/>
            <person name="Ruytinx J."/>
            <person name="Rineau F."/>
            <person name="Colpaert J."/>
            <person name="Kohler A."/>
            <person name="Nagy L.G."/>
            <person name="Floudas D."/>
            <person name="Copeland A."/>
            <person name="Barry K.W."/>
            <person name="Cichocki N."/>
            <person name="Veneault-Fourrey C."/>
            <person name="LaButti K."/>
            <person name="Lindquist E.A."/>
            <person name="Lipzen A."/>
            <person name="Lundell T."/>
            <person name="Morin E."/>
            <person name="Murat C."/>
            <person name="Sun H."/>
            <person name="Tunlid A."/>
            <person name="Henrissat B."/>
            <person name="Grigoriev I.V."/>
            <person name="Hibbett D.S."/>
            <person name="Martin F."/>
            <person name="Nordberg H.P."/>
            <person name="Cantor M.N."/>
            <person name="Hua S.X."/>
        </authorList>
    </citation>
    <scope>NUCLEOTIDE SEQUENCE [LARGE SCALE GENOMIC DNA]</scope>
    <source>
        <strain evidence="2 3">UH-Slu-Lm8-n1</strain>
    </source>
</reference>
<feature type="non-terminal residue" evidence="2">
    <location>
        <position position="1"/>
    </location>
</feature>
<dbReference type="Proteomes" id="UP000054485">
    <property type="component" value="Unassembled WGS sequence"/>
</dbReference>
<dbReference type="InterPro" id="IPR011009">
    <property type="entry name" value="Kinase-like_dom_sf"/>
</dbReference>
<dbReference type="InParanoid" id="A0A0D0B3E2"/>
<dbReference type="InterPro" id="IPR040976">
    <property type="entry name" value="Pkinase_fungal"/>
</dbReference>
<dbReference type="PANTHER" id="PTHR38248">
    <property type="entry name" value="FUNK1 6"/>
    <property type="match status" value="1"/>
</dbReference>
<dbReference type="Pfam" id="PF17667">
    <property type="entry name" value="Pkinase_fungal"/>
    <property type="match status" value="1"/>
</dbReference>
<dbReference type="STRING" id="930992.A0A0D0B3E2"/>
<protein>
    <recommendedName>
        <fullName evidence="1">Protein kinase domain-containing protein</fullName>
    </recommendedName>
</protein>
<dbReference type="PROSITE" id="PS50011">
    <property type="entry name" value="PROTEIN_KINASE_DOM"/>
    <property type="match status" value="1"/>
</dbReference>
<dbReference type="OrthoDB" id="5584477at2759"/>